<dbReference type="PROSITE" id="PS00141">
    <property type="entry name" value="ASP_PROTEASE"/>
    <property type="match status" value="1"/>
</dbReference>
<dbReference type="InterPro" id="IPR020471">
    <property type="entry name" value="AKR"/>
</dbReference>
<dbReference type="Gene3D" id="2.40.70.10">
    <property type="entry name" value="Acid Proteases"/>
    <property type="match status" value="1"/>
</dbReference>
<evidence type="ECO:0000259" key="2">
    <source>
        <dbReference type="Pfam" id="PF00248"/>
    </source>
</evidence>
<dbReference type="GO" id="GO:0016491">
    <property type="term" value="F:oxidoreductase activity"/>
    <property type="evidence" value="ECO:0007669"/>
    <property type="project" value="InterPro"/>
</dbReference>
<dbReference type="PANTHER" id="PTHR43827">
    <property type="entry name" value="2,5-DIKETO-D-GLUCONIC ACID REDUCTASE"/>
    <property type="match status" value="1"/>
</dbReference>
<evidence type="ECO:0000313" key="4">
    <source>
        <dbReference type="Proteomes" id="UP000663882"/>
    </source>
</evidence>
<feature type="domain" description="NADP-dependent oxidoreductase" evidence="2">
    <location>
        <begin position="403"/>
        <end position="502"/>
    </location>
</feature>
<feature type="compositionally biased region" description="Low complexity" evidence="1">
    <location>
        <begin position="114"/>
        <end position="127"/>
    </location>
</feature>
<feature type="compositionally biased region" description="Low complexity" evidence="1">
    <location>
        <begin position="31"/>
        <end position="43"/>
    </location>
</feature>
<dbReference type="Pfam" id="PF00248">
    <property type="entry name" value="Aldo_ket_red"/>
    <property type="match status" value="1"/>
</dbReference>
<dbReference type="SUPFAM" id="SSF50630">
    <property type="entry name" value="Acid proteases"/>
    <property type="match status" value="1"/>
</dbReference>
<dbReference type="InterPro" id="IPR036812">
    <property type="entry name" value="NAD(P)_OxRdtase_dom_sf"/>
</dbReference>
<dbReference type="AlphaFoldDB" id="A0A815NT48"/>
<sequence>MLADEILRAQARKTVQAEERNARHEARSRSKSTSQNTPSNPTSDVSHFTTQMEDQQYREEFATPQALLIRAQRLELDNAVLEARKHESSIATPAISSISASSSNRFPRSDQPLSYQPHSTSTYTSSYPPPLMSTSYSFRFAPSYNTTSNLRSSFPSESSPYPYASSPVTHTSTRPRRSIVRDGRPSINALNPSLIIISTLINGFPVNAMADSGATHSLITRSTLARFPHPPAQKTFKPIAVLGDASTAIAVHGSVLLCIYINSIPIYTSVFIVDSLGADIILGMNWCHNNNVLLRVPQQQLLIRHPRYGATTVPFLDIVYVPIRLAQSIQLALHHEHIVSLYAPVPSALPVFCTLDSLLCMEKQLVISDVVLKINRFHTYMLIHNSANTPCTLRAHTIIGLEKPSVNQIQIHPWYHNRDIVNYCRENDIAVMGYSPLAKAKKIDDETVIKIAKKLSKNPAQVLIRWSVQHGFITIPKTSQESRLISNADVFNWSIPDSDMKIL</sequence>
<feature type="region of interest" description="Disordered" evidence="1">
    <location>
        <begin position="1"/>
        <end position="46"/>
    </location>
</feature>
<protein>
    <recommendedName>
        <fullName evidence="2">NADP-dependent oxidoreductase domain-containing protein</fullName>
    </recommendedName>
</protein>
<proteinExistence type="predicted"/>
<dbReference type="SUPFAM" id="SSF51430">
    <property type="entry name" value="NAD(P)-linked oxidoreductase"/>
    <property type="match status" value="1"/>
</dbReference>
<dbReference type="PANTHER" id="PTHR43827:SF13">
    <property type="entry name" value="ALDO_KETO REDUCTASE FAMILY PROTEIN"/>
    <property type="match status" value="1"/>
</dbReference>
<dbReference type="InterPro" id="IPR023210">
    <property type="entry name" value="NADP_OxRdtase_dom"/>
</dbReference>
<gene>
    <name evidence="3" type="ORF">RFH988_LOCUS36404</name>
</gene>
<dbReference type="InterPro" id="IPR018170">
    <property type="entry name" value="Aldo/ket_reductase_CS"/>
</dbReference>
<evidence type="ECO:0000313" key="3">
    <source>
        <dbReference type="EMBL" id="CAF1442537.1"/>
    </source>
</evidence>
<dbReference type="Proteomes" id="UP000663882">
    <property type="component" value="Unassembled WGS sequence"/>
</dbReference>
<feature type="compositionally biased region" description="Low complexity" evidence="1">
    <location>
        <begin position="152"/>
        <end position="167"/>
    </location>
</feature>
<dbReference type="Gene3D" id="3.20.20.100">
    <property type="entry name" value="NADP-dependent oxidoreductase domain"/>
    <property type="match status" value="1"/>
</dbReference>
<comment type="caution">
    <text evidence="3">The sequence shown here is derived from an EMBL/GenBank/DDBJ whole genome shotgun (WGS) entry which is preliminary data.</text>
</comment>
<evidence type="ECO:0000256" key="1">
    <source>
        <dbReference type="SAM" id="MobiDB-lite"/>
    </source>
</evidence>
<dbReference type="Pfam" id="PF08284">
    <property type="entry name" value="RVP_2"/>
    <property type="match status" value="1"/>
</dbReference>
<feature type="compositionally biased region" description="Basic and acidic residues" evidence="1">
    <location>
        <begin position="15"/>
        <end position="28"/>
    </location>
</feature>
<dbReference type="GO" id="GO:0006508">
    <property type="term" value="P:proteolysis"/>
    <property type="evidence" value="ECO:0007669"/>
    <property type="project" value="InterPro"/>
</dbReference>
<dbReference type="PRINTS" id="PR00069">
    <property type="entry name" value="ALDKETRDTASE"/>
</dbReference>
<dbReference type="PROSITE" id="PS00063">
    <property type="entry name" value="ALDOKETO_REDUCTASE_3"/>
    <property type="match status" value="1"/>
</dbReference>
<organism evidence="3 4">
    <name type="scientific">Rotaria sordida</name>
    <dbReference type="NCBI Taxonomy" id="392033"/>
    <lineage>
        <taxon>Eukaryota</taxon>
        <taxon>Metazoa</taxon>
        <taxon>Spiralia</taxon>
        <taxon>Gnathifera</taxon>
        <taxon>Rotifera</taxon>
        <taxon>Eurotatoria</taxon>
        <taxon>Bdelloidea</taxon>
        <taxon>Philodinida</taxon>
        <taxon>Philodinidae</taxon>
        <taxon>Rotaria</taxon>
    </lineage>
</organism>
<feature type="region of interest" description="Disordered" evidence="1">
    <location>
        <begin position="99"/>
        <end position="127"/>
    </location>
</feature>
<name>A0A815NT48_9BILA</name>
<feature type="region of interest" description="Disordered" evidence="1">
    <location>
        <begin position="149"/>
        <end position="179"/>
    </location>
</feature>
<dbReference type="EMBL" id="CAJNOO010006241">
    <property type="protein sequence ID" value="CAF1442537.1"/>
    <property type="molecule type" value="Genomic_DNA"/>
</dbReference>
<feature type="non-terminal residue" evidence="3">
    <location>
        <position position="1"/>
    </location>
</feature>
<dbReference type="CDD" id="cd00303">
    <property type="entry name" value="retropepsin_like"/>
    <property type="match status" value="1"/>
</dbReference>
<dbReference type="InterPro" id="IPR021109">
    <property type="entry name" value="Peptidase_aspartic_dom_sf"/>
</dbReference>
<dbReference type="InterPro" id="IPR001969">
    <property type="entry name" value="Aspartic_peptidase_AS"/>
</dbReference>
<reference evidence="3" key="1">
    <citation type="submission" date="2021-02" db="EMBL/GenBank/DDBJ databases">
        <authorList>
            <person name="Nowell W R."/>
        </authorList>
    </citation>
    <scope>NUCLEOTIDE SEQUENCE</scope>
</reference>
<accession>A0A815NT48</accession>
<dbReference type="OrthoDB" id="416253at2759"/>
<dbReference type="GO" id="GO:0004190">
    <property type="term" value="F:aspartic-type endopeptidase activity"/>
    <property type="evidence" value="ECO:0007669"/>
    <property type="project" value="InterPro"/>
</dbReference>